<organism evidence="1 2">
    <name type="scientific">Phenylobacterium ferrooxidans</name>
    <dbReference type="NCBI Taxonomy" id="2982689"/>
    <lineage>
        <taxon>Bacteria</taxon>
        <taxon>Pseudomonadati</taxon>
        <taxon>Pseudomonadota</taxon>
        <taxon>Alphaproteobacteria</taxon>
        <taxon>Caulobacterales</taxon>
        <taxon>Caulobacteraceae</taxon>
        <taxon>Phenylobacterium</taxon>
    </lineage>
</organism>
<accession>A0ABW6CR99</accession>
<gene>
    <name evidence="1" type="ORF">OCL97_05140</name>
</gene>
<dbReference type="EMBL" id="JAOTJD010000006">
    <property type="protein sequence ID" value="MFD3263353.1"/>
    <property type="molecule type" value="Genomic_DNA"/>
</dbReference>
<reference evidence="1 2" key="1">
    <citation type="submission" date="2022-09" db="EMBL/GenBank/DDBJ databases">
        <title>New species of Phenylobacterium.</title>
        <authorList>
            <person name="Mieszkin S."/>
        </authorList>
    </citation>
    <scope>NUCLEOTIDE SEQUENCE [LARGE SCALE GENOMIC DNA]</scope>
    <source>
        <strain evidence="1 2">HK31-G</strain>
    </source>
</reference>
<dbReference type="RefSeq" id="WP_377368194.1">
    <property type="nucleotide sequence ID" value="NZ_JAOTJD010000006.1"/>
</dbReference>
<dbReference type="Proteomes" id="UP001598130">
    <property type="component" value="Unassembled WGS sequence"/>
</dbReference>
<sequence>MQFPRLFEPTVSDHAVVRWLEAVRGIDIEAVRAEILDQGREQWAAQGAVHVRVPQLGVSLVVDTGRVITIVPHARRSRG</sequence>
<name>A0ABW6CR99_9CAUL</name>
<evidence type="ECO:0000313" key="1">
    <source>
        <dbReference type="EMBL" id="MFD3263353.1"/>
    </source>
</evidence>
<protein>
    <submittedName>
        <fullName evidence="1">Uncharacterized protein</fullName>
    </submittedName>
</protein>
<evidence type="ECO:0000313" key="2">
    <source>
        <dbReference type="Proteomes" id="UP001598130"/>
    </source>
</evidence>
<comment type="caution">
    <text evidence="1">The sequence shown here is derived from an EMBL/GenBank/DDBJ whole genome shotgun (WGS) entry which is preliminary data.</text>
</comment>
<keyword evidence="2" id="KW-1185">Reference proteome</keyword>
<proteinExistence type="predicted"/>